<evidence type="ECO:0008006" key="4">
    <source>
        <dbReference type="Google" id="ProtNLM"/>
    </source>
</evidence>
<protein>
    <recommendedName>
        <fullName evidence="4">Concanavalin A-like lectin/glucanase</fullName>
    </recommendedName>
</protein>
<keyword evidence="1" id="KW-0732">Signal</keyword>
<feature type="signal peptide" evidence="1">
    <location>
        <begin position="1"/>
        <end position="19"/>
    </location>
</feature>
<organism evidence="2 3">
    <name type="scientific">Basidiobolus meristosporus CBS 931.73</name>
    <dbReference type="NCBI Taxonomy" id="1314790"/>
    <lineage>
        <taxon>Eukaryota</taxon>
        <taxon>Fungi</taxon>
        <taxon>Fungi incertae sedis</taxon>
        <taxon>Zoopagomycota</taxon>
        <taxon>Entomophthoromycotina</taxon>
        <taxon>Basidiobolomycetes</taxon>
        <taxon>Basidiobolales</taxon>
        <taxon>Basidiobolaceae</taxon>
        <taxon>Basidiobolus</taxon>
    </lineage>
</organism>
<keyword evidence="3" id="KW-1185">Reference proteome</keyword>
<feature type="chain" id="PRO_5012078816" description="Concanavalin A-like lectin/glucanase" evidence="1">
    <location>
        <begin position="20"/>
        <end position="260"/>
    </location>
</feature>
<reference evidence="2 3" key="1">
    <citation type="submission" date="2016-07" db="EMBL/GenBank/DDBJ databases">
        <title>Pervasive Adenine N6-methylation of Active Genes in Fungi.</title>
        <authorList>
            <consortium name="DOE Joint Genome Institute"/>
            <person name="Mondo S.J."/>
            <person name="Dannebaum R.O."/>
            <person name="Kuo R.C."/>
            <person name="Labutti K."/>
            <person name="Haridas S."/>
            <person name="Kuo A."/>
            <person name="Salamov A."/>
            <person name="Ahrendt S.R."/>
            <person name="Lipzen A."/>
            <person name="Sullivan W."/>
            <person name="Andreopoulos W.B."/>
            <person name="Clum A."/>
            <person name="Lindquist E."/>
            <person name="Daum C."/>
            <person name="Ramamoorthy G.K."/>
            <person name="Gryganskyi A."/>
            <person name="Culley D."/>
            <person name="Magnuson J.K."/>
            <person name="James T.Y."/>
            <person name="O'Malley M.A."/>
            <person name="Stajich J.E."/>
            <person name="Spatafora J.W."/>
            <person name="Visel A."/>
            <person name="Grigoriev I.V."/>
        </authorList>
    </citation>
    <scope>NUCLEOTIDE SEQUENCE [LARGE SCALE GENOMIC DNA]</scope>
    <source>
        <strain evidence="2 3">CBS 931.73</strain>
    </source>
</reference>
<evidence type="ECO:0000313" key="3">
    <source>
        <dbReference type="Proteomes" id="UP000193498"/>
    </source>
</evidence>
<evidence type="ECO:0000313" key="2">
    <source>
        <dbReference type="EMBL" id="ORX89846.1"/>
    </source>
</evidence>
<proteinExistence type="predicted"/>
<sequence length="260" mass="28991">MRCLYSLITLVAAIQLVRGDEWVETPGSWEYYEESHGSEGGYGNWKNQGWEDNQDYGEKKCYAPATQAPFNNKAVTFNEKYDPANYDTVVRGPGYTAQSLTQAGWGPGKEVRVAGYKFTLPQWAKGKNDNWIEQGQKVKVTSVPGATRLGFLLSSDMGNFRGKYTIVYTDCSRQVEQIGSSDWKWKIELAPGTKIAVNGLAASNGGDVRIYIAEATLDPSREIAYLEFPTAKEIYDVHPYTKGVKGHIHVFALSTKKEGY</sequence>
<feature type="non-terminal residue" evidence="2">
    <location>
        <position position="1"/>
    </location>
</feature>
<dbReference type="EMBL" id="MCFE01000418">
    <property type="protein sequence ID" value="ORX89846.1"/>
    <property type="molecule type" value="Genomic_DNA"/>
</dbReference>
<dbReference type="AlphaFoldDB" id="A0A1Y1XWJ1"/>
<evidence type="ECO:0000256" key="1">
    <source>
        <dbReference type="SAM" id="SignalP"/>
    </source>
</evidence>
<gene>
    <name evidence="2" type="ORF">K493DRAFT_318401</name>
</gene>
<comment type="caution">
    <text evidence="2">The sequence shown here is derived from an EMBL/GenBank/DDBJ whole genome shotgun (WGS) entry which is preliminary data.</text>
</comment>
<accession>A0A1Y1XWJ1</accession>
<name>A0A1Y1XWJ1_9FUNG</name>
<dbReference type="Proteomes" id="UP000193498">
    <property type="component" value="Unassembled WGS sequence"/>
</dbReference>
<dbReference type="InParanoid" id="A0A1Y1XWJ1"/>